<dbReference type="InterPro" id="IPR000253">
    <property type="entry name" value="FHA_dom"/>
</dbReference>
<feature type="domain" description="FHA" evidence="2">
    <location>
        <begin position="41"/>
        <end position="92"/>
    </location>
</feature>
<dbReference type="SUPFAM" id="SSF49879">
    <property type="entry name" value="SMAD/FHA domain"/>
    <property type="match status" value="1"/>
</dbReference>
<evidence type="ECO:0000259" key="2">
    <source>
        <dbReference type="PROSITE" id="PS50006"/>
    </source>
</evidence>
<dbReference type="InterPro" id="IPR008984">
    <property type="entry name" value="SMAD_FHA_dom_sf"/>
</dbReference>
<evidence type="ECO:0000313" key="4">
    <source>
        <dbReference type="Proteomes" id="UP001501427"/>
    </source>
</evidence>
<protein>
    <recommendedName>
        <fullName evidence="2">FHA domain-containing protein</fullName>
    </recommendedName>
</protein>
<dbReference type="Gene3D" id="2.60.200.20">
    <property type="match status" value="1"/>
</dbReference>
<dbReference type="Proteomes" id="UP001501427">
    <property type="component" value="Unassembled WGS sequence"/>
</dbReference>
<dbReference type="Pfam" id="PF00498">
    <property type="entry name" value="FHA"/>
    <property type="match status" value="1"/>
</dbReference>
<evidence type="ECO:0000313" key="3">
    <source>
        <dbReference type="EMBL" id="GAA0543550.1"/>
    </source>
</evidence>
<sequence length="246" mass="27046">MGTGSHFPTEIIYVDHARSAMTPATVFSDDRAYPVAPGETLTFGRSKECTICLDPGDTTISRRAGKISYESGGWWLANLSSGNLAVVDEVGLRSVLAPKRRVALETVTRVIVSGAGNRSHALRVEVPTTTGAATESLVPDGDPTAIGDEVLIRPADRDALLALFSGYLEDPPRYKPYPRTYEAAAALLGWPRTKLTKRIEYLRTRLDKAGVPNMMGHIALTNLAEYVLARRLITKDDLHAWRHYRR</sequence>
<accession>A0ABN1DH67</accession>
<dbReference type="PROSITE" id="PS50006">
    <property type="entry name" value="FHA_DOMAIN"/>
    <property type="match status" value="1"/>
</dbReference>
<dbReference type="EMBL" id="BAAAHD010000001">
    <property type="protein sequence ID" value="GAA0543550.1"/>
    <property type="molecule type" value="Genomic_DNA"/>
</dbReference>
<proteinExistence type="predicted"/>
<organism evidence="3 4">
    <name type="scientific">Actinomadura livida</name>
    <dbReference type="NCBI Taxonomy" id="79909"/>
    <lineage>
        <taxon>Bacteria</taxon>
        <taxon>Bacillati</taxon>
        <taxon>Actinomycetota</taxon>
        <taxon>Actinomycetes</taxon>
        <taxon>Streptosporangiales</taxon>
        <taxon>Thermomonosporaceae</taxon>
        <taxon>Actinomadura</taxon>
    </lineage>
</organism>
<gene>
    <name evidence="3" type="ORF">GCM10009546_02000</name>
</gene>
<reference evidence="3 4" key="1">
    <citation type="journal article" date="2019" name="Int. J. Syst. Evol. Microbiol.">
        <title>The Global Catalogue of Microorganisms (GCM) 10K type strain sequencing project: providing services to taxonomists for standard genome sequencing and annotation.</title>
        <authorList>
            <consortium name="The Broad Institute Genomics Platform"/>
            <consortium name="The Broad Institute Genome Sequencing Center for Infectious Disease"/>
            <person name="Wu L."/>
            <person name="Ma J."/>
        </authorList>
    </citation>
    <scope>NUCLEOTIDE SEQUENCE [LARGE SCALE GENOMIC DNA]</scope>
    <source>
        <strain evidence="3 4">JCM 10667</strain>
    </source>
</reference>
<dbReference type="CDD" id="cd00060">
    <property type="entry name" value="FHA"/>
    <property type="match status" value="1"/>
</dbReference>
<evidence type="ECO:0000256" key="1">
    <source>
        <dbReference type="ARBA" id="ARBA00022553"/>
    </source>
</evidence>
<name>A0ABN1DH67_9ACTN</name>
<keyword evidence="4" id="KW-1185">Reference proteome</keyword>
<keyword evidence="1" id="KW-0597">Phosphoprotein</keyword>
<comment type="caution">
    <text evidence="3">The sequence shown here is derived from an EMBL/GenBank/DDBJ whole genome shotgun (WGS) entry which is preliminary data.</text>
</comment>